<dbReference type="EMBL" id="SKFG01000004">
    <property type="protein sequence ID" value="TCZ78925.1"/>
    <property type="molecule type" value="Genomic_DNA"/>
</dbReference>
<dbReference type="OrthoDB" id="2374547at2"/>
<reference evidence="1 2" key="1">
    <citation type="submission" date="2019-03" db="EMBL/GenBank/DDBJ databases">
        <authorList>
            <person name="Kim M.K.M."/>
        </authorList>
    </citation>
    <scope>NUCLEOTIDE SEQUENCE [LARGE SCALE GENOMIC DNA]</scope>
    <source>
        <strain evidence="1 2">18JY21-1</strain>
    </source>
</reference>
<sequence>MDENKPKKPPLALNIVSSKVTHKGFGAGSIDLNNVSSVIIDGDECYVDEGALHAKSKVEMRIRFSTDKSLVPNGRTVWLVWVAVDRNEEGQFYGGVTACEMIIDKEEKKGWKLLVDHVNRMDAAMKRRVLVENLGEKEKHQLRDFLMNNDMEMWDRSGDELKEALA</sequence>
<dbReference type="InterPro" id="IPR014852">
    <property type="entry name" value="YwhD"/>
</dbReference>
<dbReference type="Pfam" id="PF08741">
    <property type="entry name" value="YwhD"/>
    <property type="match status" value="1"/>
</dbReference>
<comment type="caution">
    <text evidence="1">The sequence shown here is derived from an EMBL/GenBank/DDBJ whole genome shotgun (WGS) entry which is preliminary data.</text>
</comment>
<protein>
    <recommendedName>
        <fullName evidence="3">YwhD family protein</fullName>
    </recommendedName>
</protein>
<dbReference type="Proteomes" id="UP000295418">
    <property type="component" value="Unassembled WGS sequence"/>
</dbReference>
<evidence type="ECO:0000313" key="2">
    <source>
        <dbReference type="Proteomes" id="UP000295418"/>
    </source>
</evidence>
<keyword evidence="2" id="KW-1185">Reference proteome</keyword>
<accession>A0A4R4EKU6</accession>
<evidence type="ECO:0008006" key="3">
    <source>
        <dbReference type="Google" id="ProtNLM"/>
    </source>
</evidence>
<organism evidence="1 2">
    <name type="scientific">Paenibacillus albiflavus</name>
    <dbReference type="NCBI Taxonomy" id="2545760"/>
    <lineage>
        <taxon>Bacteria</taxon>
        <taxon>Bacillati</taxon>
        <taxon>Bacillota</taxon>
        <taxon>Bacilli</taxon>
        <taxon>Bacillales</taxon>
        <taxon>Paenibacillaceae</taxon>
        <taxon>Paenibacillus</taxon>
    </lineage>
</organism>
<gene>
    <name evidence="1" type="ORF">E0485_07635</name>
</gene>
<proteinExistence type="predicted"/>
<evidence type="ECO:0000313" key="1">
    <source>
        <dbReference type="EMBL" id="TCZ78925.1"/>
    </source>
</evidence>
<dbReference type="RefSeq" id="WP_132417376.1">
    <property type="nucleotide sequence ID" value="NZ_SKFG01000004.1"/>
</dbReference>
<name>A0A4R4EKU6_9BACL</name>
<dbReference type="AlphaFoldDB" id="A0A4R4EKU6"/>